<gene>
    <name evidence="1" type="ORF">K488DRAFT_47898</name>
</gene>
<organism evidence="1 2">
    <name type="scientific">Vararia minispora EC-137</name>
    <dbReference type="NCBI Taxonomy" id="1314806"/>
    <lineage>
        <taxon>Eukaryota</taxon>
        <taxon>Fungi</taxon>
        <taxon>Dikarya</taxon>
        <taxon>Basidiomycota</taxon>
        <taxon>Agaricomycotina</taxon>
        <taxon>Agaricomycetes</taxon>
        <taxon>Russulales</taxon>
        <taxon>Lachnocladiaceae</taxon>
        <taxon>Vararia</taxon>
    </lineage>
</organism>
<evidence type="ECO:0000313" key="1">
    <source>
        <dbReference type="EMBL" id="KAI0033349.1"/>
    </source>
</evidence>
<proteinExistence type="predicted"/>
<sequence>MAKHVAQLTSARIVSCLSGQGSRVLLSSFRRHNTTGPSPTPSPKPRRIAAFTLTVFAGLTAAYFFWPDRHRGAPTIAHQPLSPTYFTPLTVIASEPCGPSLKLLTLHVPLECLPSTDDPTFPLPIWSIYVKDDDIQVERPYTPLEGIDADGNIKLWVKKYQHGEVGRWLHTKKPEDQIEVRGPLITLPTHGKDWEEVVLISGGTGFSPFYQLLHHSLLQDLSPDKQTRYTLIHCSRTQDELPPSQYLQPLLEYAERYPERLRLHLFVDDFPEKPRYDLKRGKIGTQEIQDCIGLPPGGRQSWLRLPWSPQGDFRRDGKILVAVCGPEPMIAAVAGPYGRNYSQGSVGGALAQLGFKLEEIYKL</sequence>
<protein>
    <submittedName>
        <fullName evidence="1">Uncharacterized protein</fullName>
    </submittedName>
</protein>
<accession>A0ACB8QN97</accession>
<reference evidence="1" key="2">
    <citation type="journal article" date="2022" name="New Phytol.">
        <title>Evolutionary transition to the ectomycorrhizal habit in the genomes of a hyperdiverse lineage of mushroom-forming fungi.</title>
        <authorList>
            <person name="Looney B."/>
            <person name="Miyauchi S."/>
            <person name="Morin E."/>
            <person name="Drula E."/>
            <person name="Courty P.E."/>
            <person name="Kohler A."/>
            <person name="Kuo A."/>
            <person name="LaButti K."/>
            <person name="Pangilinan J."/>
            <person name="Lipzen A."/>
            <person name="Riley R."/>
            <person name="Andreopoulos W."/>
            <person name="He G."/>
            <person name="Johnson J."/>
            <person name="Nolan M."/>
            <person name="Tritt A."/>
            <person name="Barry K.W."/>
            <person name="Grigoriev I.V."/>
            <person name="Nagy L.G."/>
            <person name="Hibbett D."/>
            <person name="Henrissat B."/>
            <person name="Matheny P.B."/>
            <person name="Labbe J."/>
            <person name="Martin F.M."/>
        </authorList>
    </citation>
    <scope>NUCLEOTIDE SEQUENCE</scope>
    <source>
        <strain evidence="1">EC-137</strain>
    </source>
</reference>
<comment type="caution">
    <text evidence="1">The sequence shown here is derived from an EMBL/GenBank/DDBJ whole genome shotgun (WGS) entry which is preliminary data.</text>
</comment>
<dbReference type="Proteomes" id="UP000814128">
    <property type="component" value="Unassembled WGS sequence"/>
</dbReference>
<name>A0ACB8QN97_9AGAM</name>
<dbReference type="EMBL" id="MU273522">
    <property type="protein sequence ID" value="KAI0033349.1"/>
    <property type="molecule type" value="Genomic_DNA"/>
</dbReference>
<reference evidence="1" key="1">
    <citation type="submission" date="2021-02" db="EMBL/GenBank/DDBJ databases">
        <authorList>
            <consortium name="DOE Joint Genome Institute"/>
            <person name="Ahrendt S."/>
            <person name="Looney B.P."/>
            <person name="Miyauchi S."/>
            <person name="Morin E."/>
            <person name="Drula E."/>
            <person name="Courty P.E."/>
            <person name="Chicoki N."/>
            <person name="Fauchery L."/>
            <person name="Kohler A."/>
            <person name="Kuo A."/>
            <person name="Labutti K."/>
            <person name="Pangilinan J."/>
            <person name="Lipzen A."/>
            <person name="Riley R."/>
            <person name="Andreopoulos W."/>
            <person name="He G."/>
            <person name="Johnson J."/>
            <person name="Barry K.W."/>
            <person name="Grigoriev I.V."/>
            <person name="Nagy L."/>
            <person name="Hibbett D."/>
            <person name="Henrissat B."/>
            <person name="Matheny P.B."/>
            <person name="Labbe J."/>
            <person name="Martin F."/>
        </authorList>
    </citation>
    <scope>NUCLEOTIDE SEQUENCE</scope>
    <source>
        <strain evidence="1">EC-137</strain>
    </source>
</reference>
<evidence type="ECO:0000313" key="2">
    <source>
        <dbReference type="Proteomes" id="UP000814128"/>
    </source>
</evidence>
<keyword evidence="2" id="KW-1185">Reference proteome</keyword>